<dbReference type="EMBL" id="VCEJ01000004">
    <property type="protein sequence ID" value="TLV00502.1"/>
    <property type="molecule type" value="Genomic_DNA"/>
</dbReference>
<dbReference type="Proteomes" id="UP000306402">
    <property type="component" value="Unassembled WGS sequence"/>
</dbReference>
<keyword evidence="2" id="KW-1185">Reference proteome</keyword>
<evidence type="ECO:0000313" key="2">
    <source>
        <dbReference type="Proteomes" id="UP000306402"/>
    </source>
</evidence>
<dbReference type="AlphaFoldDB" id="A0A5R9KW45"/>
<protein>
    <submittedName>
        <fullName evidence="1">Uncharacterized protein</fullName>
    </submittedName>
</protein>
<gene>
    <name evidence="1" type="ORF">FEN17_13520</name>
</gene>
<evidence type="ECO:0000313" key="1">
    <source>
        <dbReference type="EMBL" id="TLV00502.1"/>
    </source>
</evidence>
<sequence length="70" mass="8295">MKTFNSIDEAFGWWLATIYPTLPAQAKKGRLTYAWRDFTHKRGISHARMKEILSEYGEFEIQTIIKYLPK</sequence>
<accession>A0A5R9KW45</accession>
<proteinExistence type="predicted"/>
<comment type="caution">
    <text evidence="1">The sequence shown here is derived from an EMBL/GenBank/DDBJ whole genome shotgun (WGS) entry which is preliminary data.</text>
</comment>
<name>A0A5R9KW45_9BACT</name>
<dbReference type="RefSeq" id="WP_138365882.1">
    <property type="nucleotide sequence ID" value="NZ_VCEJ01000004.1"/>
</dbReference>
<dbReference type="OrthoDB" id="963183at2"/>
<reference evidence="1 2" key="1">
    <citation type="submission" date="2019-05" db="EMBL/GenBank/DDBJ databases">
        <authorList>
            <person name="Qu J.-H."/>
        </authorList>
    </citation>
    <scope>NUCLEOTIDE SEQUENCE [LARGE SCALE GENOMIC DNA]</scope>
    <source>
        <strain evidence="1 2">T17</strain>
    </source>
</reference>
<organism evidence="1 2">
    <name type="scientific">Dyadobacter luticola</name>
    <dbReference type="NCBI Taxonomy" id="1979387"/>
    <lineage>
        <taxon>Bacteria</taxon>
        <taxon>Pseudomonadati</taxon>
        <taxon>Bacteroidota</taxon>
        <taxon>Cytophagia</taxon>
        <taxon>Cytophagales</taxon>
        <taxon>Spirosomataceae</taxon>
        <taxon>Dyadobacter</taxon>
    </lineage>
</organism>